<proteinExistence type="predicted"/>
<evidence type="ECO:0000313" key="3">
    <source>
        <dbReference type="Proteomes" id="UP000318616"/>
    </source>
</evidence>
<accession>A0A552LV71</accession>
<feature type="signal peptide" evidence="1">
    <location>
        <begin position="1"/>
        <end position="24"/>
    </location>
</feature>
<evidence type="ECO:0000256" key="1">
    <source>
        <dbReference type="SAM" id="SignalP"/>
    </source>
</evidence>
<feature type="chain" id="PRO_5022162574" description="PEP-CTERM sorting domain-containing protein" evidence="1">
    <location>
        <begin position="25"/>
        <end position="261"/>
    </location>
</feature>
<keyword evidence="1" id="KW-0732">Signal</keyword>
<gene>
    <name evidence="2" type="ORF">EWV88_10130</name>
</gene>
<organism evidence="2 3">
    <name type="scientific">Microcystis wesenbergii Mw_MB_S_20031200_S109D</name>
    <dbReference type="NCBI Taxonomy" id="2486241"/>
    <lineage>
        <taxon>Bacteria</taxon>
        <taxon>Bacillati</taxon>
        <taxon>Cyanobacteriota</taxon>
        <taxon>Cyanophyceae</taxon>
        <taxon>Oscillatoriophycideae</taxon>
        <taxon>Chroococcales</taxon>
        <taxon>Microcystaceae</taxon>
        <taxon>Microcystis</taxon>
    </lineage>
</organism>
<protein>
    <recommendedName>
        <fullName evidence="4">PEP-CTERM sorting domain-containing protein</fullName>
    </recommendedName>
</protein>
<name>A0A552LV71_9CHRO</name>
<reference evidence="2 3" key="1">
    <citation type="submission" date="2019-01" db="EMBL/GenBank/DDBJ databases">
        <title>Coherence of Microcystis species and biogeography revealed through population genomics.</title>
        <authorList>
            <person name="Perez-Carrascal O.M."/>
            <person name="Terrat Y."/>
            <person name="Giani A."/>
            <person name="Fortin N."/>
            <person name="Tromas N."/>
            <person name="Shapiro B.J."/>
        </authorList>
    </citation>
    <scope>NUCLEOTIDE SEQUENCE [LARGE SCALE GENOMIC DNA]</scope>
    <source>
        <strain evidence="2">Mw_MB_S_20031200_S109D</strain>
    </source>
</reference>
<evidence type="ECO:0008006" key="4">
    <source>
        <dbReference type="Google" id="ProtNLM"/>
    </source>
</evidence>
<evidence type="ECO:0000313" key="2">
    <source>
        <dbReference type="EMBL" id="TRV24106.1"/>
    </source>
</evidence>
<dbReference type="AlphaFoldDB" id="A0A552LV71"/>
<dbReference type="EMBL" id="SFAP01000134">
    <property type="protein sequence ID" value="TRV24106.1"/>
    <property type="molecule type" value="Genomic_DNA"/>
</dbReference>
<comment type="caution">
    <text evidence="2">The sequence shown here is derived from an EMBL/GenBank/DDBJ whole genome shotgun (WGS) entry which is preliminary data.</text>
</comment>
<dbReference type="Proteomes" id="UP000318616">
    <property type="component" value="Unassembled WGS sequence"/>
</dbReference>
<sequence>MTTVSLPHASLTIPLALALTSVGAAPSLAQLSSLPGVGSVTGQTTLINPPLNATLNPFTTSGGAVVPPLESDVTAFLWLEQTDFNLTSNLLADITVPGFYNQQSQLPAANGTIAAGTKVNSYYLYTNAVGTQPLGPTNPTYTGVINFEEEIIGLFTTAANVTLSGDIFELPGTIYLPGNAQGLGTTLSPLRDQLNLSADLKQLAFTFTTGPASDQIRILTKAATPFVSTPEPSNLVGLGLIGLGVFFKGRLTKKKQAPKDA</sequence>